<dbReference type="AlphaFoldDB" id="A0A916JJF9"/>
<dbReference type="PROSITE" id="PS51257">
    <property type="entry name" value="PROKAR_LIPOPROTEIN"/>
    <property type="match status" value="1"/>
</dbReference>
<name>A0A916JJF9_9FLAO</name>
<keyword evidence="2" id="KW-1185">Reference proteome</keyword>
<dbReference type="EMBL" id="OU015584">
    <property type="protein sequence ID" value="CAG5076653.1"/>
    <property type="molecule type" value="Genomic_DNA"/>
</dbReference>
<organism evidence="1 2">
    <name type="scientific">Parvicella tangerina</name>
    <dbReference type="NCBI Taxonomy" id="2829795"/>
    <lineage>
        <taxon>Bacteria</taxon>
        <taxon>Pseudomonadati</taxon>
        <taxon>Bacteroidota</taxon>
        <taxon>Flavobacteriia</taxon>
        <taxon>Flavobacteriales</taxon>
        <taxon>Parvicellaceae</taxon>
        <taxon>Parvicella</taxon>
    </lineage>
</organism>
<evidence type="ECO:0000313" key="2">
    <source>
        <dbReference type="Proteomes" id="UP000683507"/>
    </source>
</evidence>
<reference evidence="1" key="1">
    <citation type="submission" date="2021-04" db="EMBL/GenBank/DDBJ databases">
        <authorList>
            <person name="Rodrigo-Torres L."/>
            <person name="Arahal R. D."/>
            <person name="Lucena T."/>
        </authorList>
    </citation>
    <scope>NUCLEOTIDE SEQUENCE</scope>
    <source>
        <strain evidence="1">AS29M-1</strain>
    </source>
</reference>
<accession>A0A916JJF9</accession>
<protein>
    <submittedName>
        <fullName evidence="1">Uncharacterized protein</fullName>
    </submittedName>
</protein>
<evidence type="ECO:0000313" key="1">
    <source>
        <dbReference type="EMBL" id="CAG5076653.1"/>
    </source>
</evidence>
<dbReference type="Proteomes" id="UP000683507">
    <property type="component" value="Chromosome"/>
</dbReference>
<dbReference type="KEGG" id="ptan:CRYO30217_00164"/>
<gene>
    <name evidence="1" type="ORF">CRYO30217_00164</name>
</gene>
<sequence length="129" mass="14925">MRLKQTFLLFLMTLLIIGCSSDDSIMEKSNAKNLIGNKYAHLLIDTKEECEARPAEQSCAYRLEILNDSQVDIAFTDIVHRANFYINNNKLIIESTSGIPEDLVFEILQNGDLKLQQEIWIKYENSFYE</sequence>
<proteinExistence type="predicted"/>